<keyword evidence="4 9" id="KW-0964">Secreted</keyword>
<evidence type="ECO:0000256" key="8">
    <source>
        <dbReference type="ARBA" id="ARBA00023030"/>
    </source>
</evidence>
<protein>
    <recommendedName>
        <fullName evidence="9">Phytosulfokine</fullName>
    </recommendedName>
    <component>
        <recommendedName>
            <fullName evidence="9">Phytosulfokine-alpha</fullName>
            <shortName evidence="9">PSK-alpha</shortName>
            <shortName evidence="9">Phytosulfokine-a</shortName>
        </recommendedName>
    </component>
    <component>
        <recommendedName>
            <fullName evidence="9">Phytosulfokine-beta</fullName>
            <shortName evidence="9">PSK-beta</shortName>
            <shortName evidence="9">Phytosulfokine-b</shortName>
        </recommendedName>
    </component>
</protein>
<dbReference type="KEGG" id="mnt:21385325"/>
<evidence type="ECO:0000256" key="2">
    <source>
        <dbReference type="ARBA" id="ARBA00010781"/>
    </source>
</evidence>
<comment type="PTM">
    <text evidence="9">Sulfation is important for activity and for the binding to a putative membrane receptor.</text>
</comment>
<evidence type="ECO:0000256" key="5">
    <source>
        <dbReference type="ARBA" id="ARBA00022641"/>
    </source>
</evidence>
<comment type="function">
    <text evidence="9">Promotes plant cell differentiation, organogenesis and somatic embryogenesis as well as cell proliferation.</text>
</comment>
<sequence length="77" mass="8840">MAKFITFFMLTILLSSALVFAGRPYPAFNPRITGQQQNIEAKKVEDDQCEGVGKEECLMRRTLVAHLDYIYTQEQKP</sequence>
<reference evidence="11" key="1">
    <citation type="submission" date="2013-01" db="EMBL/GenBank/DDBJ databases">
        <title>Draft Genome Sequence of a Mulberry Tree, Morus notabilis C.K. Schneid.</title>
        <authorList>
            <person name="He N."/>
            <person name="Zhao S."/>
        </authorList>
    </citation>
    <scope>NUCLEOTIDE SEQUENCE</scope>
</reference>
<evidence type="ECO:0000256" key="4">
    <source>
        <dbReference type="ARBA" id="ARBA00022525"/>
    </source>
</evidence>
<dbReference type="GO" id="GO:0030154">
    <property type="term" value="P:cell differentiation"/>
    <property type="evidence" value="ECO:0007669"/>
    <property type="project" value="UniProtKB-UniRule"/>
</dbReference>
<dbReference type="Pfam" id="PF06404">
    <property type="entry name" value="PSK"/>
    <property type="match status" value="1"/>
</dbReference>
<dbReference type="GO" id="GO:0008083">
    <property type="term" value="F:growth factor activity"/>
    <property type="evidence" value="ECO:0007669"/>
    <property type="project" value="UniProtKB-UniRule"/>
</dbReference>
<keyword evidence="7 9" id="KW-0221">Differentiation</keyword>
<evidence type="ECO:0000313" key="11">
    <source>
        <dbReference type="Proteomes" id="UP000030645"/>
    </source>
</evidence>
<organism evidence="10 11">
    <name type="scientific">Morus notabilis</name>
    <dbReference type="NCBI Taxonomy" id="981085"/>
    <lineage>
        <taxon>Eukaryota</taxon>
        <taxon>Viridiplantae</taxon>
        <taxon>Streptophyta</taxon>
        <taxon>Embryophyta</taxon>
        <taxon>Tracheophyta</taxon>
        <taxon>Spermatophyta</taxon>
        <taxon>Magnoliopsida</taxon>
        <taxon>eudicotyledons</taxon>
        <taxon>Gunneridae</taxon>
        <taxon>Pentapetalae</taxon>
        <taxon>rosids</taxon>
        <taxon>fabids</taxon>
        <taxon>Rosales</taxon>
        <taxon>Moraceae</taxon>
        <taxon>Moreae</taxon>
        <taxon>Morus</taxon>
    </lineage>
</organism>
<name>W9RP44_9ROSA</name>
<keyword evidence="8 9" id="KW-0339">Growth factor</keyword>
<dbReference type="OrthoDB" id="1858282at2759"/>
<feature type="signal peptide" evidence="9">
    <location>
        <begin position="1"/>
        <end position="21"/>
    </location>
</feature>
<comment type="PTM">
    <text evidence="9">PSK-alpha is produced by endopeptidase digestion. PSK-beta is produced from PSK-alpha by exopeptidase digestion.</text>
</comment>
<dbReference type="Proteomes" id="UP000030645">
    <property type="component" value="Unassembled WGS sequence"/>
</dbReference>
<keyword evidence="6 9" id="KW-0732">Signal</keyword>
<dbReference type="InterPro" id="IPR009438">
    <property type="entry name" value="Phytosulfokine"/>
</dbReference>
<dbReference type="GO" id="GO:0008283">
    <property type="term" value="P:cell population proliferation"/>
    <property type="evidence" value="ECO:0007669"/>
    <property type="project" value="UniProtKB-UniRule"/>
</dbReference>
<dbReference type="PANTHER" id="PTHR33285:SF55">
    <property type="entry name" value="PHYTOSULFOKINES 3"/>
    <property type="match status" value="1"/>
</dbReference>
<keyword evidence="3 9" id="KW-0217">Developmental protein</keyword>
<gene>
    <name evidence="10" type="ORF">L484_001733</name>
</gene>
<evidence type="ECO:0000256" key="3">
    <source>
        <dbReference type="ARBA" id="ARBA00022473"/>
    </source>
</evidence>
<accession>W9RP44</accession>
<dbReference type="EMBL" id="KE344482">
    <property type="protein sequence ID" value="EXB63115.1"/>
    <property type="molecule type" value="Genomic_DNA"/>
</dbReference>
<keyword evidence="5 9" id="KW-0765">Sulfation</keyword>
<evidence type="ECO:0000256" key="7">
    <source>
        <dbReference type="ARBA" id="ARBA00022782"/>
    </source>
</evidence>
<dbReference type="AlphaFoldDB" id="W9RP44"/>
<dbReference type="STRING" id="981085.W9RP44"/>
<evidence type="ECO:0000256" key="6">
    <source>
        <dbReference type="ARBA" id="ARBA00022729"/>
    </source>
</evidence>
<proteinExistence type="inferred from homology"/>
<evidence type="ECO:0000313" key="10">
    <source>
        <dbReference type="EMBL" id="EXB63115.1"/>
    </source>
</evidence>
<feature type="chain" id="PRO_5031588891" description="Phytosulfokine" evidence="9">
    <location>
        <begin position="22"/>
        <end position="77"/>
    </location>
</feature>
<evidence type="ECO:0000256" key="1">
    <source>
        <dbReference type="ARBA" id="ARBA00004613"/>
    </source>
</evidence>
<evidence type="ECO:0000256" key="9">
    <source>
        <dbReference type="RuleBase" id="RU368031"/>
    </source>
</evidence>
<comment type="subcellular location">
    <subcellularLocation>
        <location evidence="1 9">Secreted</location>
    </subcellularLocation>
</comment>
<keyword evidence="11" id="KW-1185">Reference proteome</keyword>
<dbReference type="PANTHER" id="PTHR33285">
    <property type="entry name" value="PHYTOSULFOKINES 3"/>
    <property type="match status" value="1"/>
</dbReference>
<comment type="similarity">
    <text evidence="2 9">Belongs to the phytosulfokine family.</text>
</comment>
<dbReference type="GO" id="GO:0005576">
    <property type="term" value="C:extracellular region"/>
    <property type="evidence" value="ECO:0007669"/>
    <property type="project" value="UniProtKB-SubCell"/>
</dbReference>